<dbReference type="PANTHER" id="PTHR24394:SF29">
    <property type="entry name" value="MYONEURIN"/>
    <property type="match status" value="1"/>
</dbReference>
<evidence type="ECO:0000313" key="10">
    <source>
        <dbReference type="Proteomes" id="UP000827092"/>
    </source>
</evidence>
<evidence type="ECO:0000256" key="1">
    <source>
        <dbReference type="ARBA" id="ARBA00004123"/>
    </source>
</evidence>
<dbReference type="SMART" id="SM00355">
    <property type="entry name" value="ZnF_C2H2"/>
    <property type="match status" value="2"/>
</dbReference>
<dbReference type="EMBL" id="JAFNEN010000221">
    <property type="protein sequence ID" value="KAG8189102.1"/>
    <property type="molecule type" value="Genomic_DNA"/>
</dbReference>
<accession>A0AAV6UXI1</accession>
<proteinExistence type="predicted"/>
<keyword evidence="3" id="KW-0677">Repeat</keyword>
<keyword evidence="10" id="KW-1185">Reference proteome</keyword>
<organism evidence="9 10">
    <name type="scientific">Oedothorax gibbosus</name>
    <dbReference type="NCBI Taxonomy" id="931172"/>
    <lineage>
        <taxon>Eukaryota</taxon>
        <taxon>Metazoa</taxon>
        <taxon>Ecdysozoa</taxon>
        <taxon>Arthropoda</taxon>
        <taxon>Chelicerata</taxon>
        <taxon>Arachnida</taxon>
        <taxon>Araneae</taxon>
        <taxon>Araneomorphae</taxon>
        <taxon>Entelegynae</taxon>
        <taxon>Araneoidea</taxon>
        <taxon>Linyphiidae</taxon>
        <taxon>Erigoninae</taxon>
        <taxon>Oedothorax</taxon>
    </lineage>
</organism>
<evidence type="ECO:0000256" key="5">
    <source>
        <dbReference type="ARBA" id="ARBA00022833"/>
    </source>
</evidence>
<dbReference type="InterPro" id="IPR013087">
    <property type="entry name" value="Znf_C2H2_type"/>
</dbReference>
<dbReference type="SUPFAM" id="SSF57667">
    <property type="entry name" value="beta-beta-alpha zinc fingers"/>
    <property type="match status" value="1"/>
</dbReference>
<dbReference type="PROSITE" id="PS50157">
    <property type="entry name" value="ZINC_FINGER_C2H2_2"/>
    <property type="match status" value="2"/>
</dbReference>
<keyword evidence="4 7" id="KW-0863">Zinc-finger</keyword>
<dbReference type="PANTHER" id="PTHR24394">
    <property type="entry name" value="ZINC FINGER PROTEIN"/>
    <property type="match status" value="1"/>
</dbReference>
<keyword evidence="2" id="KW-0479">Metal-binding</keyword>
<evidence type="ECO:0000256" key="3">
    <source>
        <dbReference type="ARBA" id="ARBA00022737"/>
    </source>
</evidence>
<protein>
    <recommendedName>
        <fullName evidence="8">C2H2-type domain-containing protein</fullName>
    </recommendedName>
</protein>
<dbReference type="GO" id="GO:0008270">
    <property type="term" value="F:zinc ion binding"/>
    <property type="evidence" value="ECO:0007669"/>
    <property type="project" value="UniProtKB-KW"/>
</dbReference>
<comment type="subcellular location">
    <subcellularLocation>
        <location evidence="1">Nucleus</location>
    </subcellularLocation>
</comment>
<dbReference type="GO" id="GO:0005634">
    <property type="term" value="C:nucleus"/>
    <property type="evidence" value="ECO:0007669"/>
    <property type="project" value="UniProtKB-SubCell"/>
</dbReference>
<dbReference type="GO" id="GO:0000981">
    <property type="term" value="F:DNA-binding transcription factor activity, RNA polymerase II-specific"/>
    <property type="evidence" value="ECO:0007669"/>
    <property type="project" value="TreeGrafter"/>
</dbReference>
<dbReference type="PROSITE" id="PS00028">
    <property type="entry name" value="ZINC_FINGER_C2H2_1"/>
    <property type="match status" value="2"/>
</dbReference>
<comment type="caution">
    <text evidence="9">The sequence shown here is derived from an EMBL/GenBank/DDBJ whole genome shotgun (WGS) entry which is preliminary data.</text>
</comment>
<keyword evidence="6" id="KW-0539">Nucleus</keyword>
<keyword evidence="5" id="KW-0862">Zinc</keyword>
<reference evidence="9 10" key="1">
    <citation type="journal article" date="2022" name="Nat. Ecol. Evol.">
        <title>A masculinizing supergene underlies an exaggerated male reproductive morph in a spider.</title>
        <authorList>
            <person name="Hendrickx F."/>
            <person name="De Corte Z."/>
            <person name="Sonet G."/>
            <person name="Van Belleghem S.M."/>
            <person name="Kostlbacher S."/>
            <person name="Vangestel C."/>
        </authorList>
    </citation>
    <scope>NUCLEOTIDE SEQUENCE [LARGE SCALE GENOMIC DNA]</scope>
    <source>
        <strain evidence="9">W744_W776</strain>
    </source>
</reference>
<dbReference type="AlphaFoldDB" id="A0AAV6UXI1"/>
<evidence type="ECO:0000256" key="6">
    <source>
        <dbReference type="ARBA" id="ARBA00023242"/>
    </source>
</evidence>
<feature type="domain" description="C2H2-type" evidence="8">
    <location>
        <begin position="70"/>
        <end position="97"/>
    </location>
</feature>
<feature type="domain" description="C2H2-type" evidence="8">
    <location>
        <begin position="227"/>
        <end position="254"/>
    </location>
</feature>
<evidence type="ECO:0000313" key="9">
    <source>
        <dbReference type="EMBL" id="KAG8189102.1"/>
    </source>
</evidence>
<evidence type="ECO:0000256" key="2">
    <source>
        <dbReference type="ARBA" id="ARBA00022723"/>
    </source>
</evidence>
<gene>
    <name evidence="9" type="ORF">JTE90_028645</name>
</gene>
<evidence type="ECO:0000256" key="4">
    <source>
        <dbReference type="ARBA" id="ARBA00022771"/>
    </source>
</evidence>
<evidence type="ECO:0000256" key="7">
    <source>
        <dbReference type="PROSITE-ProRule" id="PRU00042"/>
    </source>
</evidence>
<dbReference type="Proteomes" id="UP000827092">
    <property type="component" value="Unassembled WGS sequence"/>
</dbReference>
<dbReference type="InterPro" id="IPR036236">
    <property type="entry name" value="Znf_C2H2_sf"/>
</dbReference>
<name>A0AAV6UXI1_9ARAC</name>
<sequence>MPHNASKTHHCDTPVSEFKKKLVKNVTKYCHPGESKENYSNALTSMKPCAVVLDTFHGLDNNTRGNLLFFQCQQCNGYFRNEYSYNHHMLTHPKAESDKSLKFVRISVNGSFSKSAIHKFQWSLNEDDDIPYIKRNITYKSLLKSPTFGSFSRTRRSPKRQSLNINSKTESKLVDFQCSTCCYQTKSSFKFKKHLCNKPLNNIKPCTVVLNKMSGLDTNIEGITLFFKCPLCNLYFVEGYSYSQHMSTHPEAHSYSIETKSLNVNNPYQASIIGMNEVITDANELISSDVTLKDVPDESASNVMFVEPNKSVSPVISVDQNEQRGILKPDICESSDSTSHDSLYSASNEQQKKRSFCCVS</sequence>
<evidence type="ECO:0000259" key="8">
    <source>
        <dbReference type="PROSITE" id="PS50157"/>
    </source>
</evidence>